<keyword evidence="1" id="KW-0808">Transferase</keyword>
<dbReference type="AlphaFoldDB" id="A0A0X3AM01"/>
<dbReference type="Gene3D" id="3.40.50.150">
    <property type="entry name" value="Vaccinia Virus protein VP39"/>
    <property type="match status" value="1"/>
</dbReference>
<dbReference type="GO" id="GO:0032259">
    <property type="term" value="P:methylation"/>
    <property type="evidence" value="ECO:0007669"/>
    <property type="project" value="UniProtKB-KW"/>
</dbReference>
<dbReference type="GO" id="GO:0008168">
    <property type="term" value="F:methyltransferase activity"/>
    <property type="evidence" value="ECO:0007669"/>
    <property type="project" value="UniProtKB-KW"/>
</dbReference>
<dbReference type="InterPro" id="IPR029063">
    <property type="entry name" value="SAM-dependent_MTases_sf"/>
</dbReference>
<evidence type="ECO:0000313" key="2">
    <source>
        <dbReference type="Proteomes" id="UP000182761"/>
    </source>
</evidence>
<name>A0A0X3AM01_9FLAO</name>
<keyword evidence="2" id="KW-1185">Reference proteome</keyword>
<dbReference type="Proteomes" id="UP000182761">
    <property type="component" value="Unassembled WGS sequence"/>
</dbReference>
<dbReference type="EMBL" id="FCOR01000001">
    <property type="protein sequence ID" value="CVK15421.1"/>
    <property type="molecule type" value="Genomic_DNA"/>
</dbReference>
<reference evidence="1 2" key="1">
    <citation type="submission" date="2016-01" db="EMBL/GenBank/DDBJ databases">
        <authorList>
            <person name="McClelland M."/>
            <person name="Jain A."/>
            <person name="Saraogi P."/>
            <person name="Mendelson R."/>
            <person name="Westerman R."/>
            <person name="SanMiguel P."/>
            <person name="Csonka L."/>
        </authorList>
    </citation>
    <scope>NUCLEOTIDE SEQUENCE [LARGE SCALE GENOMIC DNA]</scope>
    <source>
        <strain evidence="1 2">R-53146</strain>
    </source>
</reference>
<protein>
    <submittedName>
        <fullName evidence="1">Methyltransferase domain-containing protein</fullName>
    </submittedName>
</protein>
<sequence>MQSVLRTLFGYLARPQLYPELIRKIYKNIFDRGSAVQGKKESEIWCAERAISQQDAIYRITENEYSLYKDFPEQMKKSKKIEIECPVKMGGPGALDLIYALCEYTQAKNVIETGVAYGWSSLAALLSLQKREGKLYSSDMPYLDRNNDKFVGCVVPERLKKYWNLFRQADKESLPKIFKEQRTFEIAHYDSDKSYKGRMWAYPLLWERIEKNGFFISDDIGDNSAFMDWVNQNNLQTVIVEFEGKYIGVVKKL</sequence>
<dbReference type="Pfam" id="PF13578">
    <property type="entry name" value="Methyltransf_24"/>
    <property type="match status" value="1"/>
</dbReference>
<organism evidence="1 2">
    <name type="scientific">Apibacter mensalis</name>
    <dbReference type="NCBI Taxonomy" id="1586267"/>
    <lineage>
        <taxon>Bacteria</taxon>
        <taxon>Pseudomonadati</taxon>
        <taxon>Bacteroidota</taxon>
        <taxon>Flavobacteriia</taxon>
        <taxon>Flavobacteriales</taxon>
        <taxon>Weeksellaceae</taxon>
        <taxon>Apibacter</taxon>
    </lineage>
</organism>
<keyword evidence="1" id="KW-0489">Methyltransferase</keyword>
<evidence type="ECO:0000313" key="1">
    <source>
        <dbReference type="EMBL" id="CVK15421.1"/>
    </source>
</evidence>
<accession>A0A0X3AM01</accession>
<proteinExistence type="predicted"/>
<gene>
    <name evidence="1" type="ORF">Ga0061079_101238</name>
</gene>
<dbReference type="STRING" id="1586267.GCA_001418685_00240"/>
<dbReference type="RefSeq" id="WP_055424646.1">
    <property type="nucleotide sequence ID" value="NZ_FCOR01000001.1"/>
</dbReference>
<dbReference type="OrthoDB" id="1267547at2"/>